<comment type="similarity">
    <text evidence="8">Belongs to the prtT family.</text>
</comment>
<organism evidence="13 14">
    <name type="scientific">Pochonia chlamydosporia 170</name>
    <dbReference type="NCBI Taxonomy" id="1380566"/>
    <lineage>
        <taxon>Eukaryota</taxon>
        <taxon>Fungi</taxon>
        <taxon>Dikarya</taxon>
        <taxon>Ascomycota</taxon>
        <taxon>Pezizomycotina</taxon>
        <taxon>Sordariomycetes</taxon>
        <taxon>Hypocreomycetidae</taxon>
        <taxon>Hypocreales</taxon>
        <taxon>Clavicipitaceae</taxon>
        <taxon>Pochonia</taxon>
    </lineage>
</organism>
<dbReference type="PANTHER" id="PTHR31845">
    <property type="entry name" value="FINGER DOMAIN PROTEIN, PUTATIVE-RELATED"/>
    <property type="match status" value="1"/>
</dbReference>
<dbReference type="Gene3D" id="4.10.240.10">
    <property type="entry name" value="Zn(2)-C6 fungal-type DNA-binding domain"/>
    <property type="match status" value="1"/>
</dbReference>
<sequence>MPAFRTGRASKACDSCRKNKTRCYASSKSSGTCLRCETLSLDCSLKEDFTRNAQLADSEQAATIATQGASSHATVVDTRLERLEGLVEKLVNRLESTINNISPLPQEHHRRTPPLSENDSGITSIPRQRESHPAPVFLIRDACTDAGVGSPEYPEHGATLDVISAGLVPLPTAHTLLRIFHVHYGRWVKFSEDVSSEALLIQVRQSPLLLCSIFLIAVRHTTDQLADKLAPRLFEEAKRLLSAALLNVPQGIEFYRAIVILSLWSTTIGQVPLSVDSWMLTGYALQQAMASPFFMDAFHCSVAAPVTKAHCDAWCLWTHLTLAHLHSCVGMRRRAIISQAEVDRCLRFIEADNVNNYETRMVAEVQLYWVIYQQCCGPRVDVLEVTRALQLWQHRWMALFDQPRSQFLQMGFHFAHLFAYYQCLKLPQTVMDINTLSEMIRLSETTIKLAIDTADERTRHLTDHIYHLVTFSALTLCQLIHNYEPQLTASGYDLYALDSIIHTLISWFGSIGLRCHVAHILGDIISAQFQKLRPEFRPSETPPAYNLVGNEAVLPLFDEQSPHRPSIAFTYPNIIGLDLFAVNDDTMPWPQCA</sequence>
<evidence type="ECO:0000256" key="7">
    <source>
        <dbReference type="ARBA" id="ARBA00023242"/>
    </source>
</evidence>
<dbReference type="AlphaFoldDB" id="A0A179FJ11"/>
<keyword evidence="5" id="KW-0238">DNA-binding</keyword>
<feature type="domain" description="Zn(2)-C6 fungal-type" evidence="12">
    <location>
        <begin position="12"/>
        <end position="45"/>
    </location>
</feature>
<dbReference type="EMBL" id="LSBJ02000005">
    <property type="protein sequence ID" value="OAQ65288.1"/>
    <property type="molecule type" value="Genomic_DNA"/>
</dbReference>
<keyword evidence="2" id="KW-0479">Metal-binding</keyword>
<accession>A0A179FJ11</accession>
<dbReference type="InterPro" id="IPR036864">
    <property type="entry name" value="Zn2-C6_fun-type_DNA-bd_sf"/>
</dbReference>
<dbReference type="CDD" id="cd00067">
    <property type="entry name" value="GAL4"/>
    <property type="match status" value="1"/>
</dbReference>
<dbReference type="PROSITE" id="PS50048">
    <property type="entry name" value="ZN2_CY6_FUNGAL_2"/>
    <property type="match status" value="1"/>
</dbReference>
<evidence type="ECO:0000313" key="13">
    <source>
        <dbReference type="EMBL" id="OAQ65288.1"/>
    </source>
</evidence>
<evidence type="ECO:0000256" key="9">
    <source>
        <dbReference type="ARBA" id="ARBA00041135"/>
    </source>
</evidence>
<dbReference type="GO" id="GO:0008270">
    <property type="term" value="F:zinc ion binding"/>
    <property type="evidence" value="ECO:0007669"/>
    <property type="project" value="InterPro"/>
</dbReference>
<evidence type="ECO:0000256" key="1">
    <source>
        <dbReference type="ARBA" id="ARBA00004123"/>
    </source>
</evidence>
<keyword evidence="3" id="KW-0862">Zinc</keyword>
<dbReference type="STRING" id="1380566.A0A179FJ11"/>
<dbReference type="OrthoDB" id="2595934at2759"/>
<dbReference type="SUPFAM" id="SSF57701">
    <property type="entry name" value="Zn2/Cys6 DNA-binding domain"/>
    <property type="match status" value="1"/>
</dbReference>
<reference evidence="13 14" key="1">
    <citation type="journal article" date="2016" name="PLoS Pathog.">
        <title>Biosynthesis of antibiotic leucinostatins in bio-control fungus Purpureocillium lilacinum and their inhibition on phytophthora revealed by genome mining.</title>
        <authorList>
            <person name="Wang G."/>
            <person name="Liu Z."/>
            <person name="Lin R."/>
            <person name="Li E."/>
            <person name="Mao Z."/>
            <person name="Ling J."/>
            <person name="Yang Y."/>
            <person name="Yin W.B."/>
            <person name="Xie B."/>
        </authorList>
    </citation>
    <scope>NUCLEOTIDE SEQUENCE [LARGE SCALE GENOMIC DNA]</scope>
    <source>
        <strain evidence="13">170</strain>
    </source>
</reference>
<dbReference type="KEGG" id="pchm:VFPPC_06416"/>
<dbReference type="GeneID" id="28849444"/>
<proteinExistence type="inferred from homology"/>
<evidence type="ECO:0000256" key="2">
    <source>
        <dbReference type="ARBA" id="ARBA00022723"/>
    </source>
</evidence>
<comment type="subcellular location">
    <subcellularLocation>
        <location evidence="1">Nucleus</location>
    </subcellularLocation>
</comment>
<dbReference type="SMART" id="SM00066">
    <property type="entry name" value="GAL4"/>
    <property type="match status" value="1"/>
</dbReference>
<evidence type="ECO:0000259" key="12">
    <source>
        <dbReference type="PROSITE" id="PS50048"/>
    </source>
</evidence>
<evidence type="ECO:0000256" key="4">
    <source>
        <dbReference type="ARBA" id="ARBA00023015"/>
    </source>
</evidence>
<keyword evidence="7" id="KW-0539">Nucleus</keyword>
<dbReference type="PROSITE" id="PS00463">
    <property type="entry name" value="ZN2_CY6_FUNGAL_1"/>
    <property type="match status" value="1"/>
</dbReference>
<dbReference type="GO" id="GO:0000981">
    <property type="term" value="F:DNA-binding transcription factor activity, RNA polymerase II-specific"/>
    <property type="evidence" value="ECO:0007669"/>
    <property type="project" value="InterPro"/>
</dbReference>
<dbReference type="RefSeq" id="XP_018142602.1">
    <property type="nucleotide sequence ID" value="XM_018285450.1"/>
</dbReference>
<dbReference type="GO" id="GO:0005634">
    <property type="term" value="C:nucleus"/>
    <property type="evidence" value="ECO:0007669"/>
    <property type="project" value="UniProtKB-SubCell"/>
</dbReference>
<evidence type="ECO:0000256" key="6">
    <source>
        <dbReference type="ARBA" id="ARBA00023163"/>
    </source>
</evidence>
<dbReference type="GO" id="GO:0000976">
    <property type="term" value="F:transcription cis-regulatory region binding"/>
    <property type="evidence" value="ECO:0007669"/>
    <property type="project" value="TreeGrafter"/>
</dbReference>
<evidence type="ECO:0000256" key="10">
    <source>
        <dbReference type="ARBA" id="ARBA00042461"/>
    </source>
</evidence>
<evidence type="ECO:0000256" key="3">
    <source>
        <dbReference type="ARBA" id="ARBA00022833"/>
    </source>
</evidence>
<evidence type="ECO:0000256" key="8">
    <source>
        <dbReference type="ARBA" id="ARBA00038134"/>
    </source>
</evidence>
<keyword evidence="14" id="KW-1185">Reference proteome</keyword>
<dbReference type="InterPro" id="IPR051089">
    <property type="entry name" value="prtT"/>
</dbReference>
<dbReference type="Pfam" id="PF00172">
    <property type="entry name" value="Zn_clus"/>
    <property type="match status" value="1"/>
</dbReference>
<protein>
    <recommendedName>
        <fullName evidence="9">Transcriptional activator of proteases prtT</fullName>
    </recommendedName>
    <alternativeName>
        <fullName evidence="10">Zn(2)-C6 zinc finger-containing protein prtT</fullName>
    </alternativeName>
</protein>
<keyword evidence="6" id="KW-0804">Transcription</keyword>
<evidence type="ECO:0000256" key="11">
    <source>
        <dbReference type="SAM" id="MobiDB-lite"/>
    </source>
</evidence>
<evidence type="ECO:0000313" key="14">
    <source>
        <dbReference type="Proteomes" id="UP000078397"/>
    </source>
</evidence>
<dbReference type="InterPro" id="IPR001138">
    <property type="entry name" value="Zn2Cys6_DnaBD"/>
</dbReference>
<feature type="compositionally biased region" description="Polar residues" evidence="11">
    <location>
        <begin position="115"/>
        <end position="126"/>
    </location>
</feature>
<comment type="caution">
    <text evidence="13">The sequence shown here is derived from an EMBL/GenBank/DDBJ whole genome shotgun (WGS) entry which is preliminary data.</text>
</comment>
<dbReference type="CDD" id="cd12148">
    <property type="entry name" value="fungal_TF_MHR"/>
    <property type="match status" value="1"/>
</dbReference>
<gene>
    <name evidence="13" type="ORF">VFPPC_06416</name>
</gene>
<keyword evidence="4" id="KW-0805">Transcription regulation</keyword>
<dbReference type="PANTHER" id="PTHR31845:SF34">
    <property type="entry name" value="TRANSCRIPTIONAL ACTIVATOR OF PROTEASES PRTT"/>
    <property type="match status" value="1"/>
</dbReference>
<evidence type="ECO:0000256" key="5">
    <source>
        <dbReference type="ARBA" id="ARBA00023125"/>
    </source>
</evidence>
<name>A0A179FJ11_METCM</name>
<dbReference type="Proteomes" id="UP000078397">
    <property type="component" value="Unassembled WGS sequence"/>
</dbReference>
<feature type="region of interest" description="Disordered" evidence="11">
    <location>
        <begin position="103"/>
        <end position="127"/>
    </location>
</feature>